<organism evidence="1">
    <name type="scientific">human gut metagenome</name>
    <dbReference type="NCBI Taxonomy" id="408170"/>
    <lineage>
        <taxon>unclassified sequences</taxon>
        <taxon>metagenomes</taxon>
        <taxon>organismal metagenomes</taxon>
    </lineage>
</organism>
<comment type="caution">
    <text evidence="1">The sequence shown here is derived from an EMBL/GenBank/DDBJ whole genome shotgun (WGS) entry which is preliminary data.</text>
</comment>
<reference evidence="1" key="1">
    <citation type="journal article" date="2013" name="Environ. Microbiol.">
        <title>Microbiota from the distal guts of lean and obese adolescents exhibit partial functional redundancy besides clear differences in community structure.</title>
        <authorList>
            <person name="Ferrer M."/>
            <person name="Ruiz A."/>
            <person name="Lanza F."/>
            <person name="Haange S.B."/>
            <person name="Oberbach A."/>
            <person name="Till H."/>
            <person name="Bargiela R."/>
            <person name="Campoy C."/>
            <person name="Segura M.T."/>
            <person name="Richter M."/>
            <person name="von Bergen M."/>
            <person name="Seifert J."/>
            <person name="Suarez A."/>
        </authorList>
    </citation>
    <scope>NUCLEOTIDE SEQUENCE</scope>
</reference>
<accession>K1R5H5</accession>
<dbReference type="AlphaFoldDB" id="K1R5H5"/>
<sequence length="62" mass="6873">STQGDELLWMGETTGVVEQHGDEIFVDEHPVQTVLQGTTCSVKTVQLIRRGDKLYKLVDTIG</sequence>
<gene>
    <name evidence="1" type="ORF">OBE_17528</name>
</gene>
<name>K1R5H5_9ZZZZ</name>
<feature type="non-terminal residue" evidence="1">
    <location>
        <position position="1"/>
    </location>
</feature>
<dbReference type="EMBL" id="AJWZ01011698">
    <property type="protein sequence ID" value="EKC44347.1"/>
    <property type="molecule type" value="Genomic_DNA"/>
</dbReference>
<proteinExistence type="predicted"/>
<evidence type="ECO:0000313" key="1">
    <source>
        <dbReference type="EMBL" id="EKC44347.1"/>
    </source>
</evidence>
<protein>
    <submittedName>
        <fullName evidence="1">Uncharacterized protein</fullName>
    </submittedName>
</protein>